<protein>
    <submittedName>
        <fullName evidence="2">Uncharacterized protein</fullName>
    </submittedName>
</protein>
<dbReference type="AlphaFoldDB" id="A0A0K1Q588"/>
<accession>A0A0K1Q588</accession>
<feature type="compositionally biased region" description="Polar residues" evidence="1">
    <location>
        <begin position="312"/>
        <end position="323"/>
    </location>
</feature>
<organism evidence="2 3">
    <name type="scientific">Labilithrix luteola</name>
    <dbReference type="NCBI Taxonomy" id="1391654"/>
    <lineage>
        <taxon>Bacteria</taxon>
        <taxon>Pseudomonadati</taxon>
        <taxon>Myxococcota</taxon>
        <taxon>Polyangia</taxon>
        <taxon>Polyangiales</taxon>
        <taxon>Labilitrichaceae</taxon>
        <taxon>Labilithrix</taxon>
    </lineage>
</organism>
<keyword evidence="3" id="KW-1185">Reference proteome</keyword>
<feature type="region of interest" description="Disordered" evidence="1">
    <location>
        <begin position="312"/>
        <end position="334"/>
    </location>
</feature>
<dbReference type="Proteomes" id="UP000064967">
    <property type="component" value="Chromosome"/>
</dbReference>
<gene>
    <name evidence="2" type="ORF">AKJ09_07561</name>
</gene>
<feature type="compositionally biased region" description="Low complexity" evidence="1">
    <location>
        <begin position="67"/>
        <end position="85"/>
    </location>
</feature>
<evidence type="ECO:0000256" key="1">
    <source>
        <dbReference type="SAM" id="MobiDB-lite"/>
    </source>
</evidence>
<dbReference type="KEGG" id="llu:AKJ09_07561"/>
<sequence>MAAVVLAFAGVVACNKDEAKPIPQEEKKASPVPSDMVFNDFVPQGGGGGNLAVRVDGGALEAGVGEAAGDASSAGGGAETATAAAKPNVTDPGAEPRAVRKYAFAANKPEKRVLTIRQTISQGPQQQQAPSIQLTVEFTAKEVKPTGARFEVKLLKVDLADKADPQLAQMVQQQFGQFAGLTGTFQISPFGEVGEVSMAGSEKMQREGAAEILGMFQQVVELAVPPLPEAPIGVGAKWEHAEHGAEGGENAARKLELKELTPEGGTITASLEMKVPKRAIPDPRAKGATVEINASGNYTYAFRFDRIATKVTGDQVQKQSIEVPTSPDPKAPKQTIVKEAKSKYTMEAPGSEPKK</sequence>
<evidence type="ECO:0000313" key="3">
    <source>
        <dbReference type="Proteomes" id="UP000064967"/>
    </source>
</evidence>
<feature type="region of interest" description="Disordered" evidence="1">
    <location>
        <begin position="67"/>
        <end position="96"/>
    </location>
</feature>
<name>A0A0K1Q588_9BACT</name>
<evidence type="ECO:0000313" key="2">
    <source>
        <dbReference type="EMBL" id="AKV00898.1"/>
    </source>
</evidence>
<reference evidence="2 3" key="1">
    <citation type="submission" date="2015-08" db="EMBL/GenBank/DDBJ databases">
        <authorList>
            <person name="Babu N.S."/>
            <person name="Beckwith C.J."/>
            <person name="Beseler K.G."/>
            <person name="Brison A."/>
            <person name="Carone J.V."/>
            <person name="Caskin T.P."/>
            <person name="Diamond M."/>
            <person name="Durham M.E."/>
            <person name="Foxe J.M."/>
            <person name="Go M."/>
            <person name="Henderson B.A."/>
            <person name="Jones I.B."/>
            <person name="McGettigan J.A."/>
            <person name="Micheletti S.J."/>
            <person name="Nasrallah M.E."/>
            <person name="Ortiz D."/>
            <person name="Piller C.R."/>
            <person name="Privatt S.R."/>
            <person name="Schneider S.L."/>
            <person name="Sharp S."/>
            <person name="Smith T.C."/>
            <person name="Stanton J.D."/>
            <person name="Ullery H.E."/>
            <person name="Wilson R.J."/>
            <person name="Serrano M.G."/>
            <person name="Buck G."/>
            <person name="Lee V."/>
            <person name="Wang Y."/>
            <person name="Carvalho R."/>
            <person name="Voegtly L."/>
            <person name="Shi R."/>
            <person name="Duckworth R."/>
            <person name="Johnson A."/>
            <person name="Loviza R."/>
            <person name="Walstead R."/>
            <person name="Shah Z."/>
            <person name="Kiflezghi M."/>
            <person name="Wade K."/>
            <person name="Ball S.L."/>
            <person name="Bradley K.W."/>
            <person name="Asai D.J."/>
            <person name="Bowman C.A."/>
            <person name="Russell D.A."/>
            <person name="Pope W.H."/>
            <person name="Jacobs-Sera D."/>
            <person name="Hendrix R.W."/>
            <person name="Hatfull G.F."/>
        </authorList>
    </citation>
    <scope>NUCLEOTIDE SEQUENCE [LARGE SCALE GENOMIC DNA]</scope>
    <source>
        <strain evidence="2 3">DSM 27648</strain>
    </source>
</reference>
<dbReference type="EMBL" id="CP012333">
    <property type="protein sequence ID" value="AKV00898.1"/>
    <property type="molecule type" value="Genomic_DNA"/>
</dbReference>
<proteinExistence type="predicted"/>